<dbReference type="Gene3D" id="1.20.1050.10">
    <property type="match status" value="1"/>
</dbReference>
<evidence type="ECO:0000313" key="2">
    <source>
        <dbReference type="EMBL" id="GHG93087.1"/>
    </source>
</evidence>
<dbReference type="AlphaFoldDB" id="A0A8J3H9B2"/>
<dbReference type="PANTHER" id="PTHR44051">
    <property type="entry name" value="GLUTATHIONE S-TRANSFERASE-RELATED"/>
    <property type="match status" value="1"/>
</dbReference>
<dbReference type="Gene3D" id="3.40.30.10">
    <property type="entry name" value="Glutaredoxin"/>
    <property type="match status" value="1"/>
</dbReference>
<organism evidence="2 3">
    <name type="scientific">Pseudodonghicola xiamenensis</name>
    <dbReference type="NCBI Taxonomy" id="337702"/>
    <lineage>
        <taxon>Bacteria</taxon>
        <taxon>Pseudomonadati</taxon>
        <taxon>Pseudomonadota</taxon>
        <taxon>Alphaproteobacteria</taxon>
        <taxon>Rhodobacterales</taxon>
        <taxon>Paracoccaceae</taxon>
        <taxon>Pseudodonghicola</taxon>
    </lineage>
</organism>
<dbReference type="InterPro" id="IPR036282">
    <property type="entry name" value="Glutathione-S-Trfase_C_sf"/>
</dbReference>
<dbReference type="InterPro" id="IPR004045">
    <property type="entry name" value="Glutathione_S-Trfase_N"/>
</dbReference>
<dbReference type="CDD" id="cd03207">
    <property type="entry name" value="GST_C_8"/>
    <property type="match status" value="1"/>
</dbReference>
<dbReference type="PANTHER" id="PTHR44051:SF21">
    <property type="entry name" value="GLUTATHIONE S-TRANSFERASE FAMILY PROTEIN"/>
    <property type="match status" value="1"/>
</dbReference>
<gene>
    <name evidence="2" type="ORF">GCM10010961_25340</name>
</gene>
<dbReference type="RefSeq" id="WP_028094460.1">
    <property type="nucleotide sequence ID" value="NZ_BNAP01000010.1"/>
</dbReference>
<dbReference type="EMBL" id="BNAP01000010">
    <property type="protein sequence ID" value="GHG93087.1"/>
    <property type="molecule type" value="Genomic_DNA"/>
</dbReference>
<evidence type="ECO:0000313" key="3">
    <source>
        <dbReference type="Proteomes" id="UP000611500"/>
    </source>
</evidence>
<proteinExistence type="predicted"/>
<sequence length="207" mass="22389">MPILYHSPMTRSTRIITQLMLMGKLDAVDVRLVTIPRQDGSGARDMGNPHPEGKVPYLITDSGEAVRESAAIMLYLDEIFGYPLGVAPGQPGRGAFLSWMCYYGGVVEPALLCAIAGVEHPAMTATFRGMEEIGAQIMAGLGDAPFLLGERFTIADLIMASAFQWAASKYTPDQPAVRDWVARVVARVGTVPILEHETRAQAELAGR</sequence>
<protein>
    <submittedName>
        <fullName evidence="2">Glutathione S-transferase</fullName>
    </submittedName>
</protein>
<name>A0A8J3H9B2_9RHOB</name>
<dbReference type="Proteomes" id="UP000611500">
    <property type="component" value="Unassembled WGS sequence"/>
</dbReference>
<dbReference type="PROSITE" id="PS50404">
    <property type="entry name" value="GST_NTER"/>
    <property type="match status" value="1"/>
</dbReference>
<accession>A0A8J3H9B2</accession>
<dbReference type="Pfam" id="PF13410">
    <property type="entry name" value="GST_C_2"/>
    <property type="match status" value="1"/>
</dbReference>
<evidence type="ECO:0000259" key="1">
    <source>
        <dbReference type="PROSITE" id="PS50404"/>
    </source>
</evidence>
<reference evidence="2" key="2">
    <citation type="submission" date="2020-09" db="EMBL/GenBank/DDBJ databases">
        <authorList>
            <person name="Sun Q."/>
            <person name="Zhou Y."/>
        </authorList>
    </citation>
    <scope>NUCLEOTIDE SEQUENCE</scope>
    <source>
        <strain evidence="2">CGMCC 1.7081</strain>
    </source>
</reference>
<dbReference type="InterPro" id="IPR036249">
    <property type="entry name" value="Thioredoxin-like_sf"/>
</dbReference>
<reference evidence="2" key="1">
    <citation type="journal article" date="2014" name="Int. J. Syst. Evol. Microbiol.">
        <title>Complete genome sequence of Corynebacterium casei LMG S-19264T (=DSM 44701T), isolated from a smear-ripened cheese.</title>
        <authorList>
            <consortium name="US DOE Joint Genome Institute (JGI-PGF)"/>
            <person name="Walter F."/>
            <person name="Albersmeier A."/>
            <person name="Kalinowski J."/>
            <person name="Ruckert C."/>
        </authorList>
    </citation>
    <scope>NUCLEOTIDE SEQUENCE</scope>
    <source>
        <strain evidence="2">CGMCC 1.7081</strain>
    </source>
</reference>
<dbReference type="SUPFAM" id="SSF52833">
    <property type="entry name" value="Thioredoxin-like"/>
    <property type="match status" value="1"/>
</dbReference>
<keyword evidence="3" id="KW-1185">Reference proteome</keyword>
<dbReference type="Pfam" id="PF13417">
    <property type="entry name" value="GST_N_3"/>
    <property type="match status" value="1"/>
</dbReference>
<dbReference type="SUPFAM" id="SSF47616">
    <property type="entry name" value="GST C-terminal domain-like"/>
    <property type="match status" value="1"/>
</dbReference>
<comment type="caution">
    <text evidence="2">The sequence shown here is derived from an EMBL/GenBank/DDBJ whole genome shotgun (WGS) entry which is preliminary data.</text>
</comment>
<feature type="domain" description="GST N-terminal" evidence="1">
    <location>
        <begin position="1"/>
        <end position="84"/>
    </location>
</feature>